<name>A0A917F4B8_9MICO</name>
<protein>
    <recommendedName>
        <fullName evidence="4">DUF5302 domain-containing protein</fullName>
    </recommendedName>
</protein>
<gene>
    <name evidence="2" type="ORF">GCM10011366_10850</name>
</gene>
<evidence type="ECO:0000313" key="3">
    <source>
        <dbReference type="Proteomes" id="UP000605670"/>
    </source>
</evidence>
<dbReference type="RefSeq" id="WP_229734921.1">
    <property type="nucleotide sequence ID" value="NZ_BAABKH010000005.1"/>
</dbReference>
<feature type="compositionally biased region" description="Basic and acidic residues" evidence="1">
    <location>
        <begin position="8"/>
        <end position="19"/>
    </location>
</feature>
<organism evidence="2 3">
    <name type="scientific">Ornithinimicrobium tianjinense</name>
    <dbReference type="NCBI Taxonomy" id="1195761"/>
    <lineage>
        <taxon>Bacteria</taxon>
        <taxon>Bacillati</taxon>
        <taxon>Actinomycetota</taxon>
        <taxon>Actinomycetes</taxon>
        <taxon>Micrococcales</taxon>
        <taxon>Ornithinimicrobiaceae</taxon>
        <taxon>Ornithinimicrobium</taxon>
    </lineage>
</organism>
<accession>A0A917F4B8</accession>
<dbReference type="EMBL" id="BMEM01000001">
    <property type="protein sequence ID" value="GGF44963.1"/>
    <property type="molecule type" value="Genomic_DNA"/>
</dbReference>
<comment type="caution">
    <text evidence="2">The sequence shown here is derived from an EMBL/GenBank/DDBJ whole genome shotgun (WGS) entry which is preliminary data.</text>
</comment>
<sequence>MSDSPATDDVKAKFREALAKKRAHAGTDVSDHSEHGKVAGSAGAKTSGAQQMFRRKSGG</sequence>
<feature type="region of interest" description="Disordered" evidence="1">
    <location>
        <begin position="1"/>
        <end position="59"/>
    </location>
</feature>
<evidence type="ECO:0000313" key="2">
    <source>
        <dbReference type="EMBL" id="GGF44963.1"/>
    </source>
</evidence>
<reference evidence="2" key="1">
    <citation type="journal article" date="2014" name="Int. J. Syst. Evol. Microbiol.">
        <title>Complete genome sequence of Corynebacterium casei LMG S-19264T (=DSM 44701T), isolated from a smear-ripened cheese.</title>
        <authorList>
            <consortium name="US DOE Joint Genome Institute (JGI-PGF)"/>
            <person name="Walter F."/>
            <person name="Albersmeier A."/>
            <person name="Kalinowski J."/>
            <person name="Ruckert C."/>
        </authorList>
    </citation>
    <scope>NUCLEOTIDE SEQUENCE</scope>
    <source>
        <strain evidence="2">CGMCC 1.12160</strain>
    </source>
</reference>
<keyword evidence="3" id="KW-1185">Reference proteome</keyword>
<reference evidence="2" key="2">
    <citation type="submission" date="2020-09" db="EMBL/GenBank/DDBJ databases">
        <authorList>
            <person name="Sun Q."/>
            <person name="Zhou Y."/>
        </authorList>
    </citation>
    <scope>NUCLEOTIDE SEQUENCE</scope>
    <source>
        <strain evidence="2">CGMCC 1.12160</strain>
    </source>
</reference>
<dbReference type="Proteomes" id="UP000605670">
    <property type="component" value="Unassembled WGS sequence"/>
</dbReference>
<dbReference type="InterPro" id="IPR035172">
    <property type="entry name" value="DUF5302"/>
</dbReference>
<dbReference type="Pfam" id="PF17227">
    <property type="entry name" value="DUF5302"/>
    <property type="match status" value="1"/>
</dbReference>
<evidence type="ECO:0008006" key="4">
    <source>
        <dbReference type="Google" id="ProtNLM"/>
    </source>
</evidence>
<dbReference type="AlphaFoldDB" id="A0A917F4B8"/>
<proteinExistence type="predicted"/>
<evidence type="ECO:0000256" key="1">
    <source>
        <dbReference type="SAM" id="MobiDB-lite"/>
    </source>
</evidence>